<dbReference type="Gene3D" id="2.40.10.120">
    <property type="match status" value="1"/>
</dbReference>
<dbReference type="EMBL" id="JACEFO010002347">
    <property type="protein sequence ID" value="KAF8664657.1"/>
    <property type="molecule type" value="Genomic_DNA"/>
</dbReference>
<accession>A0A835AFQ2</accession>
<dbReference type="InterPro" id="IPR009003">
    <property type="entry name" value="Peptidase_S1_PA"/>
</dbReference>
<protein>
    <submittedName>
        <fullName evidence="1">Uncharacterized protein</fullName>
    </submittedName>
</protein>
<evidence type="ECO:0000313" key="1">
    <source>
        <dbReference type="EMBL" id="KAF8664657.1"/>
    </source>
</evidence>
<dbReference type="PANTHER" id="PTHR18868">
    <property type="entry name" value="OS07G0665300 PROTEIN-RELATED"/>
    <property type="match status" value="1"/>
</dbReference>
<dbReference type="OrthoDB" id="681969at2759"/>
<gene>
    <name evidence="1" type="ORF">HU200_054366</name>
</gene>
<dbReference type="AlphaFoldDB" id="A0A835AFQ2"/>
<dbReference type="SUPFAM" id="SSF50494">
    <property type="entry name" value="Trypsin-like serine proteases"/>
    <property type="match status" value="1"/>
</dbReference>
<keyword evidence="2" id="KW-1185">Reference proteome</keyword>
<sequence length="238" mass="26557">MILVNSFEETFGDTCGEGVWRKLSKKAASSMGRNVVALASFNGQKRFFACTGYFIDWNESTAILTSASLVRNSGDENKINENLRIEVLLPGMERKEGTLEHYNLHYNVALVSVKDRHHLRAVNPRISMSLISHVAAVGRCFQSGSLMAMSGRLVSWSGTLDCDFLVRSSCKITKAGIGGPLITLDGDVLGMNFYDKKIGTPFLSWRHICKILASFEGKRYSSACHIYYRSEHFNKLID</sequence>
<reference evidence="1" key="1">
    <citation type="submission" date="2020-07" db="EMBL/GenBank/DDBJ databases">
        <title>Genome sequence and genetic diversity analysis of an under-domesticated orphan crop, white fonio (Digitaria exilis).</title>
        <authorList>
            <person name="Bennetzen J.L."/>
            <person name="Chen S."/>
            <person name="Ma X."/>
            <person name="Wang X."/>
            <person name="Yssel A.E.J."/>
            <person name="Chaluvadi S.R."/>
            <person name="Johnson M."/>
            <person name="Gangashetty P."/>
            <person name="Hamidou F."/>
            <person name="Sanogo M.D."/>
            <person name="Zwaenepoel A."/>
            <person name="Wallace J."/>
            <person name="Van De Peer Y."/>
            <person name="Van Deynze A."/>
        </authorList>
    </citation>
    <scope>NUCLEOTIDE SEQUENCE</scope>
    <source>
        <tissue evidence="1">Leaves</tissue>
    </source>
</reference>
<dbReference type="Proteomes" id="UP000636709">
    <property type="component" value="Unassembled WGS sequence"/>
</dbReference>
<comment type="caution">
    <text evidence="1">The sequence shown here is derived from an EMBL/GenBank/DDBJ whole genome shotgun (WGS) entry which is preliminary data.</text>
</comment>
<dbReference type="Pfam" id="PF13365">
    <property type="entry name" value="Trypsin_2"/>
    <property type="match status" value="1"/>
</dbReference>
<organism evidence="1 2">
    <name type="scientific">Digitaria exilis</name>
    <dbReference type="NCBI Taxonomy" id="1010633"/>
    <lineage>
        <taxon>Eukaryota</taxon>
        <taxon>Viridiplantae</taxon>
        <taxon>Streptophyta</taxon>
        <taxon>Embryophyta</taxon>
        <taxon>Tracheophyta</taxon>
        <taxon>Spermatophyta</taxon>
        <taxon>Magnoliopsida</taxon>
        <taxon>Liliopsida</taxon>
        <taxon>Poales</taxon>
        <taxon>Poaceae</taxon>
        <taxon>PACMAD clade</taxon>
        <taxon>Panicoideae</taxon>
        <taxon>Panicodae</taxon>
        <taxon>Paniceae</taxon>
        <taxon>Anthephorinae</taxon>
        <taxon>Digitaria</taxon>
    </lineage>
</organism>
<proteinExistence type="predicted"/>
<evidence type="ECO:0000313" key="2">
    <source>
        <dbReference type="Proteomes" id="UP000636709"/>
    </source>
</evidence>
<name>A0A835AFQ2_9POAL</name>